<dbReference type="InterPro" id="IPR001878">
    <property type="entry name" value="Znf_CCHC"/>
</dbReference>
<evidence type="ECO:0000259" key="3">
    <source>
        <dbReference type="PROSITE" id="PS50158"/>
    </source>
</evidence>
<reference evidence="5" key="1">
    <citation type="submission" date="2022-03" db="EMBL/GenBank/DDBJ databases">
        <authorList>
            <person name="Alioto T."/>
            <person name="Alioto T."/>
            <person name="Gomez Garrido J."/>
        </authorList>
    </citation>
    <scope>NUCLEOTIDE SEQUENCE</scope>
</reference>
<evidence type="ECO:0000313" key="5">
    <source>
        <dbReference type="EMBL" id="CAH2305108.1"/>
    </source>
</evidence>
<evidence type="ECO:0000259" key="4">
    <source>
        <dbReference type="PROSITE" id="PS50804"/>
    </source>
</evidence>
<sequence>KFQERLSTLAGLQQDSNSCLVRAQLVVTQAEMFKVAREEQQKVTQGLQQEIQAISEKLNGDPDGRYQGPKVIRASHYLQKMTASDDVEAYLLAFERTAEREGWPAGEWASILAPFLSGEPQKAYYDLEPADASIYSKLKAEILARLGVTSAVRAQRFHSWSYSSDKAARSQMFDLIHLARKWLQPEIHSASHIVETLVMDRFLRGLPASLRRWVSQSDPHTADQLIALVERYVAAGELLCPTSQANPRNPKPQDSARPGKTVQGLRGAEELQLYTQNTRGASRSNRPGRGTNWWADFTVKCFKCKEAGHMAKDCPLRDEPMECNMGKDEGASLLDSGSMVTLVTESIIPCVKPDHVQKIGIICVHGDKKEYPTAEVNIGTQYGDLKYRVGVVPRLAHEFVICK</sequence>
<keyword evidence="1" id="KW-0479">Metal-binding</keyword>
<evidence type="ECO:0000256" key="2">
    <source>
        <dbReference type="SAM" id="MobiDB-lite"/>
    </source>
</evidence>
<dbReference type="SUPFAM" id="SSF57756">
    <property type="entry name" value="Retrovirus zinc finger-like domains"/>
    <property type="match status" value="1"/>
</dbReference>
<dbReference type="Gene3D" id="1.10.4020.10">
    <property type="entry name" value="DNA breaking-rejoining enzymes"/>
    <property type="match status" value="1"/>
</dbReference>
<dbReference type="PROSITE" id="PS50158">
    <property type="entry name" value="ZF_CCHC"/>
    <property type="match status" value="1"/>
</dbReference>
<protein>
    <submittedName>
        <fullName evidence="5">Zinc finger 202-like</fullName>
    </submittedName>
</protein>
<name>A0AAD1SQ98_PELCU</name>
<feature type="region of interest" description="Disordered" evidence="2">
    <location>
        <begin position="241"/>
        <end position="261"/>
    </location>
</feature>
<organism evidence="5 6">
    <name type="scientific">Pelobates cultripes</name>
    <name type="common">Western spadefoot toad</name>
    <dbReference type="NCBI Taxonomy" id="61616"/>
    <lineage>
        <taxon>Eukaryota</taxon>
        <taxon>Metazoa</taxon>
        <taxon>Chordata</taxon>
        <taxon>Craniata</taxon>
        <taxon>Vertebrata</taxon>
        <taxon>Euteleostomi</taxon>
        <taxon>Amphibia</taxon>
        <taxon>Batrachia</taxon>
        <taxon>Anura</taxon>
        <taxon>Pelobatoidea</taxon>
        <taxon>Pelobatidae</taxon>
        <taxon>Pelobates</taxon>
    </lineage>
</organism>
<proteinExistence type="predicted"/>
<evidence type="ECO:0000256" key="1">
    <source>
        <dbReference type="PROSITE-ProRule" id="PRU00047"/>
    </source>
</evidence>
<dbReference type="SMART" id="SM00343">
    <property type="entry name" value="ZnF_C2HC"/>
    <property type="match status" value="1"/>
</dbReference>
<dbReference type="GO" id="GO:0003676">
    <property type="term" value="F:nucleic acid binding"/>
    <property type="evidence" value="ECO:0007669"/>
    <property type="project" value="InterPro"/>
</dbReference>
<dbReference type="Gene3D" id="4.10.60.10">
    <property type="entry name" value="Zinc finger, CCHC-type"/>
    <property type="match status" value="1"/>
</dbReference>
<feature type="domain" description="SCAN box" evidence="4">
    <location>
        <begin position="155"/>
        <end position="230"/>
    </location>
</feature>
<dbReference type="PANTHER" id="PTHR46888:SF15">
    <property type="entry name" value="ZINC FINGER AND SCAN DOMAIN-CONTAINING PROTEIN 12-LIKE"/>
    <property type="match status" value="1"/>
</dbReference>
<dbReference type="Proteomes" id="UP001295444">
    <property type="component" value="Chromosome 07"/>
</dbReference>
<dbReference type="Pfam" id="PF00098">
    <property type="entry name" value="zf-CCHC"/>
    <property type="match status" value="1"/>
</dbReference>
<dbReference type="PANTHER" id="PTHR46888">
    <property type="entry name" value="ZINC KNUCKLE DOMAINCONTAINING PROTEIN-RELATED"/>
    <property type="match status" value="1"/>
</dbReference>
<evidence type="ECO:0000313" key="6">
    <source>
        <dbReference type="Proteomes" id="UP001295444"/>
    </source>
</evidence>
<dbReference type="GO" id="GO:0008270">
    <property type="term" value="F:zinc ion binding"/>
    <property type="evidence" value="ECO:0007669"/>
    <property type="project" value="UniProtKB-KW"/>
</dbReference>
<dbReference type="PROSITE" id="PS50804">
    <property type="entry name" value="SCAN_BOX"/>
    <property type="match status" value="1"/>
</dbReference>
<dbReference type="InterPro" id="IPR038269">
    <property type="entry name" value="SCAN_sf"/>
</dbReference>
<gene>
    <name evidence="5" type="ORF">PECUL_23A055839</name>
</gene>
<dbReference type="Pfam" id="PF02023">
    <property type="entry name" value="SCAN"/>
    <property type="match status" value="1"/>
</dbReference>
<dbReference type="AlphaFoldDB" id="A0AAD1SQ98"/>
<dbReference type="InterPro" id="IPR036875">
    <property type="entry name" value="Znf_CCHC_sf"/>
</dbReference>
<dbReference type="SMART" id="SM00431">
    <property type="entry name" value="SCAN"/>
    <property type="match status" value="1"/>
</dbReference>
<feature type="domain" description="CCHC-type" evidence="3">
    <location>
        <begin position="300"/>
        <end position="315"/>
    </location>
</feature>
<feature type="non-terminal residue" evidence="5">
    <location>
        <position position="403"/>
    </location>
</feature>
<keyword evidence="6" id="KW-1185">Reference proteome</keyword>
<keyword evidence="1" id="KW-0863">Zinc-finger</keyword>
<dbReference type="SUPFAM" id="SSF47353">
    <property type="entry name" value="Retrovirus capsid dimerization domain-like"/>
    <property type="match status" value="1"/>
</dbReference>
<dbReference type="InterPro" id="IPR003309">
    <property type="entry name" value="SCAN_dom"/>
</dbReference>
<dbReference type="EMBL" id="OW240918">
    <property type="protein sequence ID" value="CAH2305108.1"/>
    <property type="molecule type" value="Genomic_DNA"/>
</dbReference>
<accession>A0AAD1SQ98</accession>
<feature type="non-terminal residue" evidence="5">
    <location>
        <position position="1"/>
    </location>
</feature>
<keyword evidence="1" id="KW-0862">Zinc</keyword>